<dbReference type="EMBL" id="GGEC01077101">
    <property type="protein sequence ID" value="MBX57585.1"/>
    <property type="molecule type" value="Transcribed_RNA"/>
</dbReference>
<accession>A0A2P2PSB0</accession>
<dbReference type="AlphaFoldDB" id="A0A2P2PSB0"/>
<sequence length="42" mass="4600">MCLSSALTGTESHFCPVMGSEQDLAFPQVDCFLAFLSLMESR</sequence>
<proteinExistence type="predicted"/>
<protein>
    <submittedName>
        <fullName evidence="1">Uncharacterized protein</fullName>
    </submittedName>
</protein>
<name>A0A2P2PSB0_RHIMU</name>
<reference evidence="1" key="1">
    <citation type="submission" date="2018-02" db="EMBL/GenBank/DDBJ databases">
        <title>Rhizophora mucronata_Transcriptome.</title>
        <authorList>
            <person name="Meera S.P."/>
            <person name="Sreeshan A."/>
            <person name="Augustine A."/>
        </authorList>
    </citation>
    <scope>NUCLEOTIDE SEQUENCE</scope>
    <source>
        <tissue evidence="1">Leaf</tissue>
    </source>
</reference>
<organism evidence="1">
    <name type="scientific">Rhizophora mucronata</name>
    <name type="common">Asiatic mangrove</name>
    <dbReference type="NCBI Taxonomy" id="61149"/>
    <lineage>
        <taxon>Eukaryota</taxon>
        <taxon>Viridiplantae</taxon>
        <taxon>Streptophyta</taxon>
        <taxon>Embryophyta</taxon>
        <taxon>Tracheophyta</taxon>
        <taxon>Spermatophyta</taxon>
        <taxon>Magnoliopsida</taxon>
        <taxon>eudicotyledons</taxon>
        <taxon>Gunneridae</taxon>
        <taxon>Pentapetalae</taxon>
        <taxon>rosids</taxon>
        <taxon>fabids</taxon>
        <taxon>Malpighiales</taxon>
        <taxon>Rhizophoraceae</taxon>
        <taxon>Rhizophora</taxon>
    </lineage>
</organism>
<evidence type="ECO:0000313" key="1">
    <source>
        <dbReference type="EMBL" id="MBX57585.1"/>
    </source>
</evidence>